<dbReference type="Gene3D" id="3.40.190.10">
    <property type="entry name" value="Periplasmic binding protein-like II"/>
    <property type="match status" value="2"/>
</dbReference>
<reference evidence="5 6" key="1">
    <citation type="submission" date="2023-12" db="EMBL/GenBank/DDBJ databases">
        <title>Baltic Sea Cyanobacteria.</title>
        <authorList>
            <person name="Delbaje E."/>
            <person name="Fewer D.P."/>
            <person name="Shishido T.K."/>
        </authorList>
    </citation>
    <scope>NUCLEOTIDE SEQUENCE [LARGE SCALE GENOMIC DNA]</scope>
    <source>
        <strain evidence="5 6">UHCC 0139</strain>
    </source>
</reference>
<dbReference type="SUPFAM" id="SSF53850">
    <property type="entry name" value="Periplasmic binding protein-like II"/>
    <property type="match status" value="1"/>
</dbReference>
<evidence type="ECO:0000256" key="1">
    <source>
        <dbReference type="ARBA" id="ARBA00008520"/>
    </source>
</evidence>
<comment type="similarity">
    <text evidence="1">Belongs to the bacterial solute-binding protein 1 family.</text>
</comment>
<feature type="signal peptide" evidence="4">
    <location>
        <begin position="1"/>
        <end position="36"/>
    </location>
</feature>
<name>A0ABU5RYK6_9CYAN</name>
<keyword evidence="3 4" id="KW-0732">Signal</keyword>
<sequence>MPTSRFFRRRLLLPVGGSAALAAALLAVCSSGTLPAIGQSQTKAPAIAQAGTTIGVYSGRHYNTDKELYRQFTARTGIRVNVLEAKDDALLERLKSEGRNSPADVLVLVDAARLDAATDQGLFRPTRSAALQRDVPANLRDSQGRWYGLTRRVRAIVVNPKVVNPATIRTYADLAKPALKGKLCLRERKSPYNQSLVASRMILNGDAATRTWIRGMVANVSQPFFTSDTPLARAVARGECGVGVVNTYYIARMLSGEGGAQDKRLAEQLKVVYLNPSHVNITGAGVTRHAKNPQAAMRLIEFLASPTGGRGYAEANNEYPLKGFGDNPILKRFGTFRADGVSVEQIGSKSRAATQMMESNGWK</sequence>
<evidence type="ECO:0000313" key="5">
    <source>
        <dbReference type="EMBL" id="MEA5392818.1"/>
    </source>
</evidence>
<evidence type="ECO:0000313" key="6">
    <source>
        <dbReference type="Proteomes" id="UP001304461"/>
    </source>
</evidence>
<evidence type="ECO:0000256" key="4">
    <source>
        <dbReference type="SAM" id="SignalP"/>
    </source>
</evidence>
<keyword evidence="6" id="KW-1185">Reference proteome</keyword>
<keyword evidence="2" id="KW-0410">Iron transport</keyword>
<feature type="chain" id="PRO_5045097285" evidence="4">
    <location>
        <begin position="37"/>
        <end position="363"/>
    </location>
</feature>
<gene>
    <name evidence="5" type="ORF">VB738_16270</name>
</gene>
<dbReference type="Pfam" id="PF13531">
    <property type="entry name" value="SBP_bac_11"/>
    <property type="match status" value="1"/>
</dbReference>
<dbReference type="InterPro" id="IPR026045">
    <property type="entry name" value="Ferric-bd"/>
</dbReference>
<dbReference type="RefSeq" id="WP_323306735.1">
    <property type="nucleotide sequence ID" value="NZ_JAYGHX010000018.1"/>
</dbReference>
<evidence type="ECO:0000256" key="3">
    <source>
        <dbReference type="ARBA" id="ARBA00022729"/>
    </source>
</evidence>
<dbReference type="PANTHER" id="PTHR30006">
    <property type="entry name" value="THIAMINE-BINDING PERIPLASMIC PROTEIN-RELATED"/>
    <property type="match status" value="1"/>
</dbReference>
<keyword evidence="2" id="KW-0813">Transport</keyword>
<evidence type="ECO:0000256" key="2">
    <source>
        <dbReference type="ARBA" id="ARBA00022496"/>
    </source>
</evidence>
<dbReference type="PANTHER" id="PTHR30006:SF15">
    <property type="entry name" value="IRON-UTILIZATION PERIPLASMIC PROTEIN"/>
    <property type="match status" value="1"/>
</dbReference>
<accession>A0ABU5RYK6</accession>
<keyword evidence="2" id="KW-0408">Iron</keyword>
<organism evidence="5 6">
    <name type="scientific">Cyanobium gracile UHCC 0139</name>
    <dbReference type="NCBI Taxonomy" id="3110308"/>
    <lineage>
        <taxon>Bacteria</taxon>
        <taxon>Bacillati</taxon>
        <taxon>Cyanobacteriota</taxon>
        <taxon>Cyanophyceae</taxon>
        <taxon>Synechococcales</taxon>
        <taxon>Prochlorococcaceae</taxon>
        <taxon>Cyanobium</taxon>
    </lineage>
</organism>
<comment type="caution">
    <text evidence="5">The sequence shown here is derived from an EMBL/GenBank/DDBJ whole genome shotgun (WGS) entry which is preliminary data.</text>
</comment>
<protein>
    <submittedName>
        <fullName evidence="5">Extracellular solute-binding protein</fullName>
    </submittedName>
</protein>
<dbReference type="PIRSF" id="PIRSF002825">
    <property type="entry name" value="CfbpA"/>
    <property type="match status" value="1"/>
</dbReference>
<proteinExistence type="inferred from homology"/>
<dbReference type="EMBL" id="JAYGHX010000018">
    <property type="protein sequence ID" value="MEA5392818.1"/>
    <property type="molecule type" value="Genomic_DNA"/>
</dbReference>
<keyword evidence="2" id="KW-0406">Ion transport</keyword>
<dbReference type="Proteomes" id="UP001304461">
    <property type="component" value="Unassembled WGS sequence"/>
</dbReference>